<dbReference type="Proteomes" id="UP000509126">
    <property type="component" value="Chromosome"/>
</dbReference>
<evidence type="ECO:0000313" key="3">
    <source>
        <dbReference type="EMBL" id="MDR6628237.1"/>
    </source>
</evidence>
<gene>
    <name evidence="5" type="ORF">EVX74_010240</name>
    <name evidence="4" type="ORF">FOB19_12155</name>
    <name evidence="3" type="ORF">J2X86_000225</name>
</gene>
<keyword evidence="1" id="KW-0732">Signal</keyword>
<dbReference type="NCBIfam" id="NF047330">
    <property type="entry name" value="MCR_0457_fam"/>
    <property type="match status" value="1"/>
</dbReference>
<dbReference type="RefSeq" id="WP_004279733.1">
    <property type="nucleotide sequence ID" value="NZ_BBSQ01000003.1"/>
</dbReference>
<reference evidence="3" key="5">
    <citation type="submission" date="2023-07" db="EMBL/GenBank/DDBJ databases">
        <title>Sorghum-associated microbial communities from plants grown in Nebraska, USA.</title>
        <authorList>
            <person name="Schachtman D."/>
        </authorList>
    </citation>
    <scope>NUCLEOTIDE SEQUENCE</scope>
    <source>
        <strain evidence="3">BE44</strain>
    </source>
</reference>
<evidence type="ECO:0000256" key="1">
    <source>
        <dbReference type="SAM" id="SignalP"/>
    </source>
</evidence>
<dbReference type="EMBL" id="JAVDSC010000001">
    <property type="protein sequence ID" value="MDR6628237.1"/>
    <property type="molecule type" value="Genomic_DNA"/>
</dbReference>
<sequence>MIKKFSLFSALTLSLAAFISPSVMANDLTVEENNTIVKEDIASAQVMAEVCPAIIGQNPKFNSTVEQLIQSYLADYSDKGMSYQKLQADSEYKSLLEEARQGAKQTSSDEQKTVCEEMLNYQG</sequence>
<evidence type="ECO:0000313" key="6">
    <source>
        <dbReference type="Proteomes" id="UP000509126"/>
    </source>
</evidence>
<dbReference type="Proteomes" id="UP000293391">
    <property type="component" value="Chromosome"/>
</dbReference>
<evidence type="ECO:0000313" key="5">
    <source>
        <dbReference type="EMBL" id="QXR08952.1"/>
    </source>
</evidence>
<reference evidence="5" key="2">
    <citation type="journal article" date="2019" name="Nat. Commun.">
        <title>Spatiotemporal dynamics of multidrug resistant bacteria on intensive care unit surfaces.</title>
        <authorList>
            <person name="D'Souza A.W."/>
            <person name="Potter R.F."/>
            <person name="Wallace M."/>
            <person name="Shupe A."/>
            <person name="Patel S."/>
            <person name="Sun X."/>
            <person name="Gul D."/>
            <person name="Kwon J.H."/>
            <person name="Andleeb S."/>
            <person name="Burnham C.D."/>
            <person name="Dantas G."/>
        </authorList>
    </citation>
    <scope>NUCLEOTIDE SEQUENCE</scope>
    <source>
        <strain evidence="5">AL_065</strain>
    </source>
</reference>
<protein>
    <submittedName>
        <fullName evidence="3">Uncharacterized protein YpmS</fullName>
    </submittedName>
</protein>
<evidence type="ECO:0000259" key="2">
    <source>
        <dbReference type="Pfam" id="PF25642"/>
    </source>
</evidence>
<reference evidence="5" key="1">
    <citation type="submission" date="2018-10" db="EMBL/GenBank/DDBJ databases">
        <authorList>
            <person name="D'Souza A.W."/>
            <person name="Potter R.F."/>
            <person name="Wallace M."/>
            <person name="Shupe A."/>
            <person name="Patel S."/>
            <person name="Sun S."/>
            <person name="Gul D."/>
            <person name="Kwon J.H."/>
            <person name="Andleeb S."/>
            <person name="Burnham C.-A.D."/>
            <person name="Dantas G."/>
        </authorList>
    </citation>
    <scope>NUCLEOTIDE SEQUENCE</scope>
    <source>
        <strain evidence="5">AL_065</strain>
    </source>
</reference>
<dbReference type="InterPro" id="IPR057704">
    <property type="entry name" value="DUF7944"/>
</dbReference>
<reference evidence="4 6" key="3">
    <citation type="submission" date="2019-11" db="EMBL/GenBank/DDBJ databases">
        <title>FDA dAtabase for Regulatory Grade micrObial Sequences (FDA-ARGOS): Supporting development and validation of Infectious Disease Dx tests.</title>
        <authorList>
            <person name="Patel R."/>
            <person name="Rucinski S."/>
            <person name="Tallon L."/>
            <person name="Sadzewicz L."/>
            <person name="Vavikolanu K."/>
            <person name="Mehta A."/>
            <person name="Aluvathingal J."/>
            <person name="Nadendla S."/>
            <person name="Nandy P."/>
            <person name="Geyer C."/>
            <person name="Yan Y."/>
            <person name="Sichtig H."/>
        </authorList>
    </citation>
    <scope>NUCLEOTIDE SEQUENCE [LARGE SCALE GENOMIC DNA]</scope>
    <source>
        <strain evidence="4 6">FDAARGOS_557</strain>
    </source>
</reference>
<accession>A0A380V2C8</accession>
<feature type="chain" id="PRO_5042704219" evidence="1">
    <location>
        <begin position="26"/>
        <end position="123"/>
    </location>
</feature>
<dbReference type="GeneID" id="69582572"/>
<name>A0A380V2C8_ACILW</name>
<dbReference type="EMBL" id="CP054803">
    <property type="protein sequence ID" value="QKU22082.1"/>
    <property type="molecule type" value="Genomic_DNA"/>
</dbReference>
<reference evidence="5" key="4">
    <citation type="submission" date="2021-06" db="EMBL/GenBank/DDBJ databases">
        <authorList>
            <person name="Diorio-Toth L."/>
        </authorList>
    </citation>
    <scope>NUCLEOTIDE SEQUENCE</scope>
    <source>
        <strain evidence="5">AL_065</strain>
    </source>
</reference>
<proteinExistence type="predicted"/>
<feature type="domain" description="DUF7944" evidence="2">
    <location>
        <begin position="38"/>
        <end position="118"/>
    </location>
</feature>
<dbReference type="AlphaFoldDB" id="A0A380V2C8"/>
<dbReference type="Pfam" id="PF25642">
    <property type="entry name" value="DUF7944"/>
    <property type="match status" value="1"/>
</dbReference>
<dbReference type="Proteomes" id="UP001262767">
    <property type="component" value="Unassembled WGS sequence"/>
</dbReference>
<organism evidence="4 6">
    <name type="scientific">Acinetobacter lwoffii</name>
    <dbReference type="NCBI Taxonomy" id="28090"/>
    <lineage>
        <taxon>Bacteria</taxon>
        <taxon>Pseudomonadati</taxon>
        <taxon>Pseudomonadota</taxon>
        <taxon>Gammaproteobacteria</taxon>
        <taxon>Moraxellales</taxon>
        <taxon>Moraxellaceae</taxon>
        <taxon>Acinetobacter</taxon>
    </lineage>
</organism>
<feature type="signal peptide" evidence="1">
    <location>
        <begin position="1"/>
        <end position="25"/>
    </location>
</feature>
<evidence type="ECO:0000313" key="4">
    <source>
        <dbReference type="EMBL" id="QKU22082.1"/>
    </source>
</evidence>
<dbReference type="EMBL" id="CP078045">
    <property type="protein sequence ID" value="QXR08952.1"/>
    <property type="molecule type" value="Genomic_DNA"/>
</dbReference>